<evidence type="ECO:0008006" key="3">
    <source>
        <dbReference type="Google" id="ProtNLM"/>
    </source>
</evidence>
<accession>A0ABY5IRH9</accession>
<keyword evidence="2" id="KW-1185">Reference proteome</keyword>
<organism evidence="1 2">
    <name type="scientific">Flavobacterium cerinum</name>
    <dbReference type="NCBI Taxonomy" id="2502784"/>
    <lineage>
        <taxon>Bacteria</taxon>
        <taxon>Pseudomonadati</taxon>
        <taxon>Bacteroidota</taxon>
        <taxon>Flavobacteriia</taxon>
        <taxon>Flavobacteriales</taxon>
        <taxon>Flavobacteriaceae</taxon>
        <taxon>Flavobacterium</taxon>
    </lineage>
</organism>
<evidence type="ECO:0000313" key="2">
    <source>
        <dbReference type="Proteomes" id="UP001059844"/>
    </source>
</evidence>
<protein>
    <recommendedName>
        <fullName evidence="3">Lipoprotein</fullName>
    </recommendedName>
</protein>
<reference evidence="1" key="1">
    <citation type="submission" date="2022-07" db="EMBL/GenBank/DDBJ databases">
        <title>Isolation, identification, and degradation of a PFOSA degrading strain from sewage treatment plant.</title>
        <authorList>
            <person name="Zhang L."/>
            <person name="Huo Y."/>
        </authorList>
    </citation>
    <scope>NUCLEOTIDE SEQUENCE</scope>
    <source>
        <strain evidence="1">C1</strain>
    </source>
</reference>
<dbReference type="EMBL" id="CP101751">
    <property type="protein sequence ID" value="UUC44782.1"/>
    <property type="molecule type" value="Genomic_DNA"/>
</dbReference>
<name>A0ABY5IRH9_9FLAO</name>
<sequence>MKYGLYCLVVLFLLIACQQRSSNINRQIKKDSGFSLFVADSGFVTKKEGLLFLLTKKLTDTVDSYWNHAKENDTIGKYYKIKETGHYYFCTIDLSSKYNFETHLLIEIKENGTIVDTERFYHGAYPCCWGNYYDGFQKYGHFFGIKTCATGSGYCAGYLHLFQNKLAQGEFLEIPVDLWSSLGFNGLSQKLDSWIVAKKDTLLVHYTLEEGKLNEDSDFQVQHTQKITVTYRFENNKWITHDDTTWLDDRTF</sequence>
<dbReference type="Proteomes" id="UP001059844">
    <property type="component" value="Chromosome"/>
</dbReference>
<evidence type="ECO:0000313" key="1">
    <source>
        <dbReference type="EMBL" id="UUC44782.1"/>
    </source>
</evidence>
<dbReference type="PROSITE" id="PS51257">
    <property type="entry name" value="PROKAR_LIPOPROTEIN"/>
    <property type="match status" value="1"/>
</dbReference>
<gene>
    <name evidence="1" type="ORF">NOX80_14235</name>
</gene>
<dbReference type="RefSeq" id="WP_256550466.1">
    <property type="nucleotide sequence ID" value="NZ_CP101751.1"/>
</dbReference>
<proteinExistence type="predicted"/>